<feature type="signal peptide" evidence="2">
    <location>
        <begin position="1"/>
        <end position="19"/>
    </location>
</feature>
<evidence type="ECO:0000313" key="5">
    <source>
        <dbReference type="Proteomes" id="UP000185479"/>
    </source>
</evidence>
<dbReference type="Proteomes" id="UP000315353">
    <property type="component" value="Unassembled WGS sequence"/>
</dbReference>
<reference evidence="3 5" key="1">
    <citation type="submission" date="2014-08" db="EMBL/GenBank/DDBJ databases">
        <title>Complete genome sequence of Corynebacterium flavescens OJ8(T)(=DSM 20296(T)), isolated from cheese.</title>
        <authorList>
            <person name="Ruckert C."/>
            <person name="Albersmeier A."/>
            <person name="Winkler A."/>
            <person name="Kalinowski J."/>
        </authorList>
    </citation>
    <scope>NUCLEOTIDE SEQUENCE [LARGE SCALE GENOMIC DNA]</scope>
    <source>
        <strain evidence="3 5">OJ8</strain>
    </source>
</reference>
<keyword evidence="5" id="KW-1185">Reference proteome</keyword>
<keyword evidence="2" id="KW-0732">Signal</keyword>
<dbReference type="EMBL" id="BJNB01000044">
    <property type="protein sequence ID" value="GEB98656.1"/>
    <property type="molecule type" value="Genomic_DNA"/>
</dbReference>
<sequence>MSRYILAAAALSAACLLSACGSATVESEGSGEATSVPPLERSSAAASSTATSTSAKPSAAASEPAAEDQGAREVSEIPTSAVPVDDAEKSYLHALGDAGLNTEGVEDQIIGAGYSACQPEDNVTIPAVAGQLIEQERTSMSYEELSALITDQARTAFC</sequence>
<dbReference type="OrthoDB" id="4427769at2"/>
<protein>
    <submittedName>
        <fullName evidence="3">Uncharacterized protein</fullName>
    </submittedName>
</protein>
<dbReference type="Proteomes" id="UP000185479">
    <property type="component" value="Chromosome"/>
</dbReference>
<feature type="compositionally biased region" description="Low complexity" evidence="1">
    <location>
        <begin position="42"/>
        <end position="64"/>
    </location>
</feature>
<dbReference type="PROSITE" id="PS51257">
    <property type="entry name" value="PROKAR_LIPOPROTEIN"/>
    <property type="match status" value="1"/>
</dbReference>
<accession>A0A1L7CPJ9</accession>
<feature type="chain" id="PRO_5044061020" evidence="2">
    <location>
        <begin position="20"/>
        <end position="158"/>
    </location>
</feature>
<organism evidence="3 5">
    <name type="scientific">Corynebacterium flavescens</name>
    <dbReference type="NCBI Taxonomy" id="28028"/>
    <lineage>
        <taxon>Bacteria</taxon>
        <taxon>Bacillati</taxon>
        <taxon>Actinomycetota</taxon>
        <taxon>Actinomycetes</taxon>
        <taxon>Mycobacteriales</taxon>
        <taxon>Corynebacteriaceae</taxon>
        <taxon>Corynebacterium</taxon>
    </lineage>
</organism>
<proteinExistence type="predicted"/>
<evidence type="ECO:0000313" key="4">
    <source>
        <dbReference type="EMBL" id="GEB98656.1"/>
    </source>
</evidence>
<dbReference type="AlphaFoldDB" id="A0A1L7CPJ9"/>
<reference evidence="4 6" key="2">
    <citation type="submission" date="2019-06" db="EMBL/GenBank/DDBJ databases">
        <title>Whole genome shotgun sequence of Corynebacterium flavescens NBRC 14136.</title>
        <authorList>
            <person name="Hosoyama A."/>
            <person name="Uohara A."/>
            <person name="Ohji S."/>
            <person name="Ichikawa N."/>
        </authorList>
    </citation>
    <scope>NUCLEOTIDE SEQUENCE [LARGE SCALE GENOMIC DNA]</scope>
    <source>
        <strain evidence="4 6">NBRC 14136</strain>
    </source>
</reference>
<dbReference type="STRING" id="28028.CFLV_11795"/>
<gene>
    <name evidence="4" type="ORF">CFL01nite_21510</name>
    <name evidence="3" type="ORF">CFLV_11795</name>
</gene>
<evidence type="ECO:0000313" key="3">
    <source>
        <dbReference type="EMBL" id="APT87763.1"/>
    </source>
</evidence>
<name>A0A1L7CPJ9_CORFL</name>
<evidence type="ECO:0000256" key="2">
    <source>
        <dbReference type="SAM" id="SignalP"/>
    </source>
</evidence>
<dbReference type="RefSeq" id="WP_075730685.1">
    <property type="nucleotide sequence ID" value="NZ_BJNB01000044.1"/>
</dbReference>
<evidence type="ECO:0000313" key="6">
    <source>
        <dbReference type="Proteomes" id="UP000315353"/>
    </source>
</evidence>
<feature type="region of interest" description="Disordered" evidence="1">
    <location>
        <begin position="26"/>
        <end position="83"/>
    </location>
</feature>
<evidence type="ECO:0000256" key="1">
    <source>
        <dbReference type="SAM" id="MobiDB-lite"/>
    </source>
</evidence>
<dbReference type="GeneID" id="82881352"/>
<dbReference type="EMBL" id="CP009246">
    <property type="protein sequence ID" value="APT87763.1"/>
    <property type="molecule type" value="Genomic_DNA"/>
</dbReference>
<dbReference type="KEGG" id="cfc:CFLV_11795"/>